<gene>
    <name evidence="1" type="ORF">MILVUS5_LOCUS8811</name>
</gene>
<dbReference type="Proteomes" id="UP001177021">
    <property type="component" value="Unassembled WGS sequence"/>
</dbReference>
<evidence type="ECO:0000313" key="2">
    <source>
        <dbReference type="Proteomes" id="UP001177021"/>
    </source>
</evidence>
<comment type="caution">
    <text evidence="1">The sequence shown here is derived from an EMBL/GenBank/DDBJ whole genome shotgun (WGS) entry which is preliminary data.</text>
</comment>
<name>A0ACB0J154_TRIPR</name>
<protein>
    <submittedName>
        <fullName evidence="1">Uncharacterized protein</fullName>
    </submittedName>
</protein>
<keyword evidence="2" id="KW-1185">Reference proteome</keyword>
<reference evidence="1" key="1">
    <citation type="submission" date="2023-10" db="EMBL/GenBank/DDBJ databases">
        <authorList>
            <person name="Rodriguez Cubillos JULIANA M."/>
            <person name="De Vega J."/>
        </authorList>
    </citation>
    <scope>NUCLEOTIDE SEQUENCE</scope>
</reference>
<accession>A0ACB0J154</accession>
<evidence type="ECO:0000313" key="1">
    <source>
        <dbReference type="EMBL" id="CAJ2638639.1"/>
    </source>
</evidence>
<proteinExistence type="predicted"/>
<sequence>MEVERPKKIQHREADKNEEDKISDLSDCVLIHILSFLNTKEAVQTCILSKRWINLWKKLSTLTLSTSDFKTNENLEKFASQLLSLRDHSTALSDLRLCANHLAIASPFQKTIEYAVSHNVKHLLFNLAAIEHFPSCFFSCLTLTTLNLSAYNIFFNFGRTIIFPDFFNLPELTTLSLRYFTFCGTNDGCVEPFSAFNKLNTLIIDRCEVFGAKKYLRISSAKLVNLTIHMYGCDSKKYSKTSFGIELYYAPSLHAFAFTGGECIQELSGSESVLSSIKHLNIHLPYCWNLRENSLILLNWLVQLANIESLIISSKTLKVLSYYPDLLKVKFDSFYNLKTLKIKMDGPHGPSSIPQGMLDFLLQNSPSAKVDFINLFIRPVASVNKAVGC</sequence>
<dbReference type="EMBL" id="CASHSV030000024">
    <property type="protein sequence ID" value="CAJ2638639.1"/>
    <property type="molecule type" value="Genomic_DNA"/>
</dbReference>
<organism evidence="1 2">
    <name type="scientific">Trifolium pratense</name>
    <name type="common">Red clover</name>
    <dbReference type="NCBI Taxonomy" id="57577"/>
    <lineage>
        <taxon>Eukaryota</taxon>
        <taxon>Viridiplantae</taxon>
        <taxon>Streptophyta</taxon>
        <taxon>Embryophyta</taxon>
        <taxon>Tracheophyta</taxon>
        <taxon>Spermatophyta</taxon>
        <taxon>Magnoliopsida</taxon>
        <taxon>eudicotyledons</taxon>
        <taxon>Gunneridae</taxon>
        <taxon>Pentapetalae</taxon>
        <taxon>rosids</taxon>
        <taxon>fabids</taxon>
        <taxon>Fabales</taxon>
        <taxon>Fabaceae</taxon>
        <taxon>Papilionoideae</taxon>
        <taxon>50 kb inversion clade</taxon>
        <taxon>NPAAA clade</taxon>
        <taxon>Hologalegina</taxon>
        <taxon>IRL clade</taxon>
        <taxon>Trifolieae</taxon>
        <taxon>Trifolium</taxon>
    </lineage>
</organism>